<gene>
    <name evidence="1" type="ORF">PCA31118_04697</name>
</gene>
<dbReference type="Pfam" id="PF05269">
    <property type="entry name" value="Phage_CII"/>
    <property type="match status" value="1"/>
</dbReference>
<accession>A0A5E5AK80</accession>
<dbReference type="SUPFAM" id="SSF47413">
    <property type="entry name" value="lambda repressor-like DNA-binding domains"/>
    <property type="match status" value="1"/>
</dbReference>
<dbReference type="RefSeq" id="WP_150627361.1">
    <property type="nucleotide sequence ID" value="NZ_CABPSQ010000013.1"/>
</dbReference>
<reference evidence="1 2" key="1">
    <citation type="submission" date="2019-08" db="EMBL/GenBank/DDBJ databases">
        <authorList>
            <person name="Peeters C."/>
        </authorList>
    </citation>
    <scope>NUCLEOTIDE SEQUENCE [LARGE SCALE GENOMIC DNA]</scope>
    <source>
        <strain evidence="1 2">LMG 31118</strain>
    </source>
</reference>
<dbReference type="Proteomes" id="UP000414136">
    <property type="component" value="Unassembled WGS sequence"/>
</dbReference>
<dbReference type="EMBL" id="CABPSQ010000013">
    <property type="protein sequence ID" value="VVE74181.1"/>
    <property type="molecule type" value="Genomic_DNA"/>
</dbReference>
<dbReference type="GO" id="GO:0006355">
    <property type="term" value="P:regulation of DNA-templated transcription"/>
    <property type="evidence" value="ECO:0007669"/>
    <property type="project" value="InterPro"/>
</dbReference>
<dbReference type="Gene3D" id="1.10.260.40">
    <property type="entry name" value="lambda repressor-like DNA-binding domains"/>
    <property type="match status" value="1"/>
</dbReference>
<evidence type="ECO:0000313" key="1">
    <source>
        <dbReference type="EMBL" id="VVE74181.1"/>
    </source>
</evidence>
<organism evidence="1 2">
    <name type="scientific">Pandoraea captiosa</name>
    <dbReference type="NCBI Taxonomy" id="2508302"/>
    <lineage>
        <taxon>Bacteria</taxon>
        <taxon>Pseudomonadati</taxon>
        <taxon>Pseudomonadota</taxon>
        <taxon>Betaproteobacteria</taxon>
        <taxon>Burkholderiales</taxon>
        <taxon>Burkholderiaceae</taxon>
        <taxon>Pandoraea</taxon>
    </lineage>
</organism>
<sequence>MTTPETVSADEAESTRMAAARVEAEVLRAVARVTQARAAACMGVSASTISRRLEDLPDWAKMLATFGLQVVPVDCLVIDQAELSALESMAFKYLETRQQERRIRGA</sequence>
<dbReference type="InterPro" id="IPR010982">
    <property type="entry name" value="Lambda_DNA-bd_dom_sf"/>
</dbReference>
<dbReference type="GO" id="GO:0003677">
    <property type="term" value="F:DNA binding"/>
    <property type="evidence" value="ECO:0007669"/>
    <property type="project" value="InterPro"/>
</dbReference>
<dbReference type="InterPro" id="IPR007933">
    <property type="entry name" value="Transcrpt_activ_CII"/>
</dbReference>
<dbReference type="OrthoDB" id="8661277at2"/>
<proteinExistence type="predicted"/>
<dbReference type="AlphaFoldDB" id="A0A5E5AK80"/>
<protein>
    <submittedName>
        <fullName evidence="1">Transcriptional regulator</fullName>
    </submittedName>
</protein>
<evidence type="ECO:0000313" key="2">
    <source>
        <dbReference type="Proteomes" id="UP000414136"/>
    </source>
</evidence>
<name>A0A5E5AK80_9BURK</name>
<keyword evidence="2" id="KW-1185">Reference proteome</keyword>